<dbReference type="AlphaFoldDB" id="A9FWA1"/>
<keyword evidence="2" id="KW-1185">Reference proteome</keyword>
<evidence type="ECO:0000313" key="2">
    <source>
        <dbReference type="Proteomes" id="UP000002139"/>
    </source>
</evidence>
<dbReference type="EMBL" id="AM746676">
    <property type="protein sequence ID" value="CAN92358.1"/>
    <property type="molecule type" value="Genomic_DNA"/>
</dbReference>
<dbReference type="STRING" id="448385.sce2199"/>
<name>A9FWA1_SORC5</name>
<organism evidence="1 2">
    <name type="scientific">Sorangium cellulosum (strain So ce56)</name>
    <name type="common">Polyangium cellulosum (strain So ce56)</name>
    <dbReference type="NCBI Taxonomy" id="448385"/>
    <lineage>
        <taxon>Bacteria</taxon>
        <taxon>Pseudomonadati</taxon>
        <taxon>Myxococcota</taxon>
        <taxon>Polyangia</taxon>
        <taxon>Polyangiales</taxon>
        <taxon>Polyangiaceae</taxon>
        <taxon>Sorangium</taxon>
    </lineage>
</organism>
<reference evidence="1" key="1">
    <citation type="journal article" date="2007" name="Nat. Biotechnol.">
        <title>Complete genome sequence of the myxobacterium Sorangium cellulosum.</title>
        <authorList>
            <person name="Schneiker S."/>
            <person name="Perlova O."/>
            <person name="Kaiser O."/>
            <person name="Gerth K."/>
            <person name="Alici A."/>
            <person name="Altmeyer M.O."/>
            <person name="Bartels D."/>
            <person name="Bekel T."/>
            <person name="Beyer S."/>
            <person name="Bode E."/>
            <person name="Bode H.B."/>
            <person name="Bolten C.J."/>
            <person name="Choudhuri J.V."/>
            <person name="Doss S."/>
            <person name="Elnakady Y.A."/>
            <person name="Frank B."/>
            <person name="Gaigalat L."/>
            <person name="Goesmann A."/>
            <person name="Groeger C."/>
            <person name="Gross F."/>
            <person name="Jelsbak L."/>
            <person name="Jelsbak L."/>
            <person name="Kalinowski J."/>
            <person name="Kegler C."/>
            <person name="Knauber T."/>
            <person name="Konietzny S."/>
            <person name="Kopp M."/>
            <person name="Krause L."/>
            <person name="Krug D."/>
            <person name="Linke B."/>
            <person name="Mahmud T."/>
            <person name="Martinez-Arias R."/>
            <person name="McHardy A.C."/>
            <person name="Merai M."/>
            <person name="Meyer F."/>
            <person name="Mormann S."/>
            <person name="Munoz-Dorado J."/>
            <person name="Perez J."/>
            <person name="Pradella S."/>
            <person name="Rachid S."/>
            <person name="Raddatz G."/>
            <person name="Rosenau F."/>
            <person name="Rueckert C."/>
            <person name="Sasse F."/>
            <person name="Scharfe M."/>
            <person name="Schuster S.C."/>
            <person name="Suen G."/>
            <person name="Treuner-Lange A."/>
            <person name="Velicer G.J."/>
            <person name="Vorholter F.-J."/>
            <person name="Weissman K.J."/>
            <person name="Welch R.D."/>
            <person name="Wenzel S.C."/>
            <person name="Whitworth D.E."/>
            <person name="Wilhelm S."/>
            <person name="Wittmann C."/>
            <person name="Bloecker H."/>
            <person name="Puehler A."/>
            <person name="Mueller R."/>
        </authorList>
    </citation>
    <scope>NUCLEOTIDE SEQUENCE [LARGE SCALE GENOMIC DNA]</scope>
    <source>
        <strain evidence="1">So ce 56</strain>
    </source>
</reference>
<protein>
    <submittedName>
        <fullName evidence="1">Uncharacterized protein</fullName>
    </submittedName>
</protein>
<dbReference type="KEGG" id="scl:sce2199"/>
<proteinExistence type="predicted"/>
<sequence>MRGESAGTALLLLRWRSWRHGGSSLRRSSEDREMRLTIFLEEYAKHTALNIGQVMQGVRYFHSHPDCDDVAPRGTFKHCFLSMSLRARRIANDLFFSVIPPHWHHTPEELREMRPIPIKKWFFYGYSAWQFDESGQVRADLDGREDRRWDPRCQKPQT</sequence>
<dbReference type="Proteomes" id="UP000002139">
    <property type="component" value="Chromosome"/>
</dbReference>
<evidence type="ECO:0000313" key="1">
    <source>
        <dbReference type="EMBL" id="CAN92358.1"/>
    </source>
</evidence>
<accession>A9FWA1</accession>
<gene>
    <name evidence="1" type="ordered locus">sce2199</name>
</gene>
<dbReference type="HOGENOM" id="CLU_1668253_0_0_7"/>